<feature type="disulfide bond" evidence="5">
    <location>
        <begin position="323"/>
        <end position="333"/>
    </location>
</feature>
<accession>A0ABN8PR84</accession>
<keyword evidence="3 5" id="KW-1015">Disulfide bond</keyword>
<keyword evidence="1 8" id="KW-0732">Signal</keyword>
<dbReference type="Gene3D" id="3.30.200.20">
    <property type="entry name" value="Phosphorylase Kinase, domain 1"/>
    <property type="match status" value="1"/>
</dbReference>
<feature type="chain" id="PRO_5046850254" evidence="8">
    <location>
        <begin position="17"/>
        <end position="880"/>
    </location>
</feature>
<feature type="region of interest" description="Disordered" evidence="6">
    <location>
        <begin position="472"/>
        <end position="503"/>
    </location>
</feature>
<sequence length="880" mass="96669">MLFCWAVFLFCATTEAVNFSLRLEGGPGGYAGRVEVKYNGTWGSVCDDGFNINVGHVICRQLGYPEAIATPCCSAFGAGKGPFWLAAVKCQGNESSLFDCDYGKLGDNNNCHHYRTLDDASVVCRAPNTSISYTPPLRLAYTPVPYAGCVQVKFAGVWGDVGQFYWNRKNSRVVCRELGYQDVVTVVWRCSATLKSNYYTVTWMDNVRCYGNESSLTNCTHRWQTFRGALGRDAGVFCTNGTEKDFRIRLKPGNVTYAGRLEVSLAETWGAIDRYTWKFPDAQVACRQLGFTGAFLAVRGATYILSPKGIKAMGFQWLENVKCLGNESKLNECVHDVSFTPGPVLEAGVICNSSDLVTDMRLAGGNVSYAGRVEVQMAGIWGTVRNRGWNLTASNVVCRQLGYQGAEAAILNSVERFGKGEGPVWISGLKCEGHEESLFNCSWPKIAGIYWDHDNDAGVECIPSTISTTLKTGIPRSTTSETETPSSTTSETSFPSSATSAGGKPTTNLALVIALPIIAAIALLIFIVAVYARFCRKRRGEFDPRKDLVHLGEVRSFTDAGVSNPGFKENDVPSPVALEFKADNVIDWCEIAKERLSLGERIESEMTGVRFRGQLSLENGNTTDCIVKTTEDVVEKKSGSYDHENDLLTELRIMSCLGSHPNILNLFGACTIKGPTYLVFEDAEHATLLNFLQQNSKKNTDSSTGTECTLTNVEKLRIALDVVKGMRHLAERKCVHKDLSARSVCLDKSRVAKITNIGSTGHINDGTFYEDISSGKLSAAKWMAPETLESMIFSSQSDIWSFGVLLWEIETGGAVPYPEIETVDLLQSLKSGYRMKKPNGCSDVIYEVMTKCWQGNPSERPKFSELCMVLDTLVTRETSC</sequence>
<organism evidence="11 12">
    <name type="scientific">Porites lobata</name>
    <dbReference type="NCBI Taxonomy" id="104759"/>
    <lineage>
        <taxon>Eukaryota</taxon>
        <taxon>Metazoa</taxon>
        <taxon>Cnidaria</taxon>
        <taxon>Anthozoa</taxon>
        <taxon>Hexacorallia</taxon>
        <taxon>Scleractinia</taxon>
        <taxon>Fungiina</taxon>
        <taxon>Poritidae</taxon>
        <taxon>Porites</taxon>
    </lineage>
</organism>
<feature type="domain" description="SRCR" evidence="10">
    <location>
        <begin position="248"/>
        <end position="352"/>
    </location>
</feature>
<feature type="domain" description="Protein kinase" evidence="9">
    <location>
        <begin position="596"/>
        <end position="874"/>
    </location>
</feature>
<reference evidence="11 12" key="1">
    <citation type="submission" date="2022-05" db="EMBL/GenBank/DDBJ databases">
        <authorList>
            <consortium name="Genoscope - CEA"/>
            <person name="William W."/>
        </authorList>
    </citation>
    <scope>NUCLEOTIDE SEQUENCE [LARGE SCALE GENOMIC DNA]</scope>
</reference>
<evidence type="ECO:0000313" key="12">
    <source>
        <dbReference type="Proteomes" id="UP001159405"/>
    </source>
</evidence>
<dbReference type="PRINTS" id="PR00109">
    <property type="entry name" value="TYRKINASE"/>
</dbReference>
<dbReference type="Gene3D" id="3.10.250.10">
    <property type="entry name" value="SRCR-like domain"/>
    <property type="match status" value="4"/>
</dbReference>
<dbReference type="InterPro" id="IPR001190">
    <property type="entry name" value="SRCR"/>
</dbReference>
<feature type="disulfide bond" evidence="5">
    <location>
        <begin position="90"/>
        <end position="100"/>
    </location>
</feature>
<feature type="compositionally biased region" description="Low complexity" evidence="6">
    <location>
        <begin position="477"/>
        <end position="501"/>
    </location>
</feature>
<dbReference type="Pfam" id="PF07714">
    <property type="entry name" value="PK_Tyr_Ser-Thr"/>
    <property type="match status" value="1"/>
</dbReference>
<dbReference type="InterPro" id="IPR036772">
    <property type="entry name" value="SRCR-like_dom_sf"/>
</dbReference>
<dbReference type="Gene3D" id="1.10.510.10">
    <property type="entry name" value="Transferase(Phosphotransferase) domain 1"/>
    <property type="match status" value="1"/>
</dbReference>
<dbReference type="PROSITE" id="PS50011">
    <property type="entry name" value="PROTEIN_KINASE_DOM"/>
    <property type="match status" value="1"/>
</dbReference>
<dbReference type="PRINTS" id="PR00258">
    <property type="entry name" value="SPERACTRCPTR"/>
</dbReference>
<evidence type="ECO:0000256" key="7">
    <source>
        <dbReference type="SAM" id="Phobius"/>
    </source>
</evidence>
<keyword evidence="7" id="KW-0472">Membrane</keyword>
<dbReference type="PROSITE" id="PS50287">
    <property type="entry name" value="SRCR_2"/>
    <property type="match status" value="4"/>
</dbReference>
<evidence type="ECO:0000256" key="5">
    <source>
        <dbReference type="PROSITE-ProRule" id="PRU00196"/>
    </source>
</evidence>
<dbReference type="SUPFAM" id="SSF56112">
    <property type="entry name" value="Protein kinase-like (PK-like)"/>
    <property type="match status" value="1"/>
</dbReference>
<dbReference type="InterPro" id="IPR011009">
    <property type="entry name" value="Kinase-like_dom_sf"/>
</dbReference>
<proteinExistence type="predicted"/>
<feature type="domain" description="SRCR" evidence="10">
    <location>
        <begin position="360"/>
        <end position="462"/>
    </location>
</feature>
<feature type="disulfide bond" evidence="5">
    <location>
        <begin position="431"/>
        <end position="441"/>
    </location>
</feature>
<evidence type="ECO:0000259" key="10">
    <source>
        <dbReference type="PROSITE" id="PS50287"/>
    </source>
</evidence>
<feature type="transmembrane region" description="Helical" evidence="7">
    <location>
        <begin position="509"/>
        <end position="532"/>
    </location>
</feature>
<evidence type="ECO:0000313" key="11">
    <source>
        <dbReference type="EMBL" id="CAH3149246.1"/>
    </source>
</evidence>
<evidence type="ECO:0000256" key="1">
    <source>
        <dbReference type="ARBA" id="ARBA00022729"/>
    </source>
</evidence>
<protein>
    <submittedName>
        <fullName evidence="11">Uncharacterized protein</fullName>
    </submittedName>
</protein>
<evidence type="ECO:0000259" key="9">
    <source>
        <dbReference type="PROSITE" id="PS50011"/>
    </source>
</evidence>
<evidence type="ECO:0000256" key="8">
    <source>
        <dbReference type="SAM" id="SignalP"/>
    </source>
</evidence>
<dbReference type="PANTHER" id="PTHR19331:SF465">
    <property type="entry name" value="EGG PEPTIDE SPERACT RECEPTOR"/>
    <property type="match status" value="1"/>
</dbReference>
<dbReference type="PROSITE" id="PS00420">
    <property type="entry name" value="SRCR_1"/>
    <property type="match status" value="1"/>
</dbReference>
<dbReference type="PANTHER" id="PTHR19331">
    <property type="entry name" value="SCAVENGER RECEPTOR DOMAIN-CONTAINING"/>
    <property type="match status" value="1"/>
</dbReference>
<feature type="domain" description="SRCR" evidence="10">
    <location>
        <begin position="137"/>
        <end position="239"/>
    </location>
</feature>
<keyword evidence="4" id="KW-0325">Glycoprotein</keyword>
<dbReference type="CDD" id="cd00192">
    <property type="entry name" value="PTKc"/>
    <property type="match status" value="1"/>
</dbReference>
<evidence type="ECO:0000256" key="4">
    <source>
        <dbReference type="ARBA" id="ARBA00023180"/>
    </source>
</evidence>
<feature type="signal peptide" evidence="8">
    <location>
        <begin position="1"/>
        <end position="16"/>
    </location>
</feature>
<dbReference type="SUPFAM" id="SSF56487">
    <property type="entry name" value="SRCR-like"/>
    <property type="match status" value="4"/>
</dbReference>
<dbReference type="Proteomes" id="UP001159405">
    <property type="component" value="Unassembled WGS sequence"/>
</dbReference>
<keyword evidence="7" id="KW-1133">Transmembrane helix</keyword>
<dbReference type="InterPro" id="IPR001245">
    <property type="entry name" value="Ser-Thr/Tyr_kinase_cat_dom"/>
</dbReference>
<feature type="domain" description="SRCR" evidence="10">
    <location>
        <begin position="21"/>
        <end position="125"/>
    </location>
</feature>
<evidence type="ECO:0000256" key="2">
    <source>
        <dbReference type="ARBA" id="ARBA00022737"/>
    </source>
</evidence>
<dbReference type="InterPro" id="IPR000719">
    <property type="entry name" value="Prot_kinase_dom"/>
</dbReference>
<dbReference type="EMBL" id="CALNXK010000086">
    <property type="protein sequence ID" value="CAH3149246.1"/>
    <property type="molecule type" value="Genomic_DNA"/>
</dbReference>
<name>A0ABN8PR84_9CNID</name>
<gene>
    <name evidence="11" type="ORF">PLOB_00047015</name>
</gene>
<keyword evidence="12" id="KW-1185">Reference proteome</keyword>
<dbReference type="SMART" id="SM00202">
    <property type="entry name" value="SR"/>
    <property type="match status" value="4"/>
</dbReference>
<evidence type="ECO:0000256" key="6">
    <source>
        <dbReference type="SAM" id="MobiDB-lite"/>
    </source>
</evidence>
<keyword evidence="7" id="KW-0812">Transmembrane</keyword>
<comment type="caution">
    <text evidence="5">Lacks conserved residue(s) required for the propagation of feature annotation.</text>
</comment>
<comment type="caution">
    <text evidence="11">The sequence shown here is derived from an EMBL/GenBank/DDBJ whole genome shotgun (WGS) entry which is preliminary data.</text>
</comment>
<evidence type="ECO:0000256" key="3">
    <source>
        <dbReference type="ARBA" id="ARBA00023157"/>
    </source>
</evidence>
<feature type="disulfide bond" evidence="5">
    <location>
        <begin position="209"/>
        <end position="219"/>
    </location>
</feature>
<keyword evidence="2" id="KW-0677">Repeat</keyword>
<dbReference type="Pfam" id="PF00530">
    <property type="entry name" value="SRCR"/>
    <property type="match status" value="4"/>
</dbReference>